<dbReference type="PANTHER" id="PTHR36848:SF2">
    <property type="entry name" value="SECRETED PROTEIN"/>
    <property type="match status" value="1"/>
</dbReference>
<name>A0A124FXD3_9BACT</name>
<reference evidence="2" key="1">
    <citation type="journal article" date="2015" name="MBio">
        <title>Genome-Resolved Metagenomic Analysis Reveals Roles for Candidate Phyla and Other Microbial Community Members in Biogeochemical Transformations in Oil Reservoirs.</title>
        <authorList>
            <person name="Hu P."/>
            <person name="Tom L."/>
            <person name="Singh A."/>
            <person name="Thomas B.C."/>
            <person name="Baker B.J."/>
            <person name="Piceno Y.M."/>
            <person name="Andersen G.L."/>
            <person name="Banfield J.F."/>
        </authorList>
    </citation>
    <scope>NUCLEOTIDE SEQUENCE [LARGE SCALE GENOMIC DNA]</scope>
</reference>
<dbReference type="PANTHER" id="PTHR36848">
    <property type="entry name" value="DNA-BINDING PROTEIN (PUTATIVE SECRETED PROTEIN)-RELATED"/>
    <property type="match status" value="1"/>
</dbReference>
<dbReference type="InterPro" id="IPR053161">
    <property type="entry name" value="Ulvan_degrading_GH"/>
</dbReference>
<dbReference type="PATRIC" id="fig|294710.3.peg.1026"/>
<gene>
    <name evidence="1" type="ORF">XD92_0719</name>
</gene>
<dbReference type="AlphaFoldDB" id="A0A124FXD3"/>
<comment type="caution">
    <text evidence="1">The sequence shown here is derived from an EMBL/GenBank/DDBJ whole genome shotgun (WGS) entry which is preliminary data.</text>
</comment>
<evidence type="ECO:0000313" key="2">
    <source>
        <dbReference type="Proteomes" id="UP000053860"/>
    </source>
</evidence>
<dbReference type="Pfam" id="PF17132">
    <property type="entry name" value="Glyco_hydro_106"/>
    <property type="match status" value="1"/>
</dbReference>
<sequence>EKAEQTESDLFTGFQNPPAEARPFVRWWWNGNRIEKEEIVRQLDVLHKAGIGGVEINPIAMPEEADDMGIEPLIWNSKEWNEMLRFAALEAQKRGMLTDLIVGSGWPFGGEFLEEDETIQRIIVHKMPCSGGEKLNENLESLYRQAVSALSHSYGVARSYELVFIRLVPSGIQSTAEILDLTETFHKENRLELEVPSGRFELVYGILQRGNREVMHGAPGAAGPVMNHYEREITRAYLNRLNKGCICQVKCLI</sequence>
<organism evidence="1 2">
    <name type="scientific">Proteiniphilum acetatigenes</name>
    <dbReference type="NCBI Taxonomy" id="294710"/>
    <lineage>
        <taxon>Bacteria</taxon>
        <taxon>Pseudomonadati</taxon>
        <taxon>Bacteroidota</taxon>
        <taxon>Bacteroidia</taxon>
        <taxon>Bacteroidales</taxon>
        <taxon>Dysgonomonadaceae</taxon>
        <taxon>Proteiniphilum</taxon>
    </lineage>
</organism>
<dbReference type="Proteomes" id="UP000053860">
    <property type="component" value="Unassembled WGS sequence"/>
</dbReference>
<evidence type="ECO:0008006" key="3">
    <source>
        <dbReference type="Google" id="ProtNLM"/>
    </source>
</evidence>
<accession>A0A124FXD3</accession>
<feature type="non-terminal residue" evidence="1">
    <location>
        <position position="1"/>
    </location>
</feature>
<dbReference type="EMBL" id="LGGN01000114">
    <property type="protein sequence ID" value="KUK77681.1"/>
    <property type="molecule type" value="Genomic_DNA"/>
</dbReference>
<evidence type="ECO:0000313" key="1">
    <source>
        <dbReference type="EMBL" id="KUK77681.1"/>
    </source>
</evidence>
<protein>
    <recommendedName>
        <fullName evidence="3">Glycoside hydrolase family 2</fullName>
    </recommendedName>
</protein>
<proteinExistence type="predicted"/>